<keyword evidence="5" id="KW-0378">Hydrolase</keyword>
<dbReference type="InterPro" id="IPR001365">
    <property type="entry name" value="A_deaminase_dom"/>
</dbReference>
<evidence type="ECO:0000256" key="4">
    <source>
        <dbReference type="ARBA" id="ARBA00022723"/>
    </source>
</evidence>
<evidence type="ECO:0000259" key="7">
    <source>
        <dbReference type="Pfam" id="PF00962"/>
    </source>
</evidence>
<dbReference type="PANTHER" id="PTHR11409">
    <property type="entry name" value="ADENOSINE DEAMINASE"/>
    <property type="match status" value="1"/>
</dbReference>
<dbReference type="GO" id="GO:0043103">
    <property type="term" value="P:hypoxanthine salvage"/>
    <property type="evidence" value="ECO:0007669"/>
    <property type="project" value="TreeGrafter"/>
</dbReference>
<dbReference type="GO" id="GO:0046872">
    <property type="term" value="F:metal ion binding"/>
    <property type="evidence" value="ECO:0007669"/>
    <property type="project" value="UniProtKB-KW"/>
</dbReference>
<dbReference type="Gene3D" id="3.20.20.140">
    <property type="entry name" value="Metal-dependent hydrolases"/>
    <property type="match status" value="1"/>
</dbReference>
<dbReference type="SUPFAM" id="SSF51556">
    <property type="entry name" value="Metallo-dependent hydrolases"/>
    <property type="match status" value="1"/>
</dbReference>
<dbReference type="AlphaFoldDB" id="Q0VNC2"/>
<dbReference type="STRING" id="393595.ABO_1878"/>
<dbReference type="EMBL" id="AM286690">
    <property type="protein sequence ID" value="CAL17326.1"/>
    <property type="molecule type" value="Genomic_DNA"/>
</dbReference>
<dbReference type="Pfam" id="PF00962">
    <property type="entry name" value="A_deaminase"/>
    <property type="match status" value="1"/>
</dbReference>
<name>Q0VNC2_ALCBS</name>
<feature type="domain" description="Adenosine deaminase" evidence="7">
    <location>
        <begin position="13"/>
        <end position="303"/>
    </location>
</feature>
<comment type="cofactor">
    <cofactor evidence="1">
        <name>Zn(2+)</name>
        <dbReference type="ChEBI" id="CHEBI:29105"/>
    </cofactor>
</comment>
<dbReference type="GO" id="GO:0004000">
    <property type="term" value="F:adenosine deaminase activity"/>
    <property type="evidence" value="ECO:0007669"/>
    <property type="project" value="TreeGrafter"/>
</dbReference>
<reference evidence="8 9" key="1">
    <citation type="journal article" date="2006" name="Nat. Biotechnol.">
        <title>Genome sequence of the ubiquitous hydrocarbon-degrading marine bacterium Alcanivorax borkumensis.</title>
        <authorList>
            <person name="Schneiker S."/>
            <person name="Martins dos Santos V.A.P."/>
            <person name="Bartels D."/>
            <person name="Bekel T."/>
            <person name="Brecht M."/>
            <person name="Buhrmester J."/>
            <person name="Chernikova T.N."/>
            <person name="Denaro R."/>
            <person name="Ferrer M."/>
            <person name="Gertler C."/>
            <person name="Goesmann A."/>
            <person name="Golyshina O.V."/>
            <person name="Kaminski F."/>
            <person name="Khachane A.N."/>
            <person name="Lang S."/>
            <person name="Linke B."/>
            <person name="McHardy A.C."/>
            <person name="Meyer F."/>
            <person name="Nechitaylo T."/>
            <person name="Puehler A."/>
            <person name="Regenhardt D."/>
            <person name="Rupp O."/>
            <person name="Sabirova J.S."/>
            <person name="Selbitschka W."/>
            <person name="Yakimov M.M."/>
            <person name="Timmis K.N."/>
            <person name="Vorhoelter F.-J."/>
            <person name="Weidner S."/>
            <person name="Kaiser O."/>
            <person name="Golyshin P.N."/>
        </authorList>
    </citation>
    <scope>NUCLEOTIDE SEQUENCE [LARGE SCALE GENOMIC DNA]</scope>
    <source>
        <strain evidence="9">ATCC 700651 / DSM 11573 / NCIMB 13689 / SK2</strain>
    </source>
</reference>
<evidence type="ECO:0000313" key="9">
    <source>
        <dbReference type="Proteomes" id="UP000008871"/>
    </source>
</evidence>
<organism evidence="8 9">
    <name type="scientific">Alcanivorax borkumensis (strain ATCC 700651 / DSM 11573 / NCIMB 13689 / SK2)</name>
    <dbReference type="NCBI Taxonomy" id="393595"/>
    <lineage>
        <taxon>Bacteria</taxon>
        <taxon>Pseudomonadati</taxon>
        <taxon>Pseudomonadota</taxon>
        <taxon>Gammaproteobacteria</taxon>
        <taxon>Oceanospirillales</taxon>
        <taxon>Alcanivoracaceae</taxon>
        <taxon>Alcanivorax</taxon>
    </lineage>
</organism>
<dbReference type="EC" id="3.5.4.4" evidence="3"/>
<dbReference type="InterPro" id="IPR006330">
    <property type="entry name" value="Ado/ade_deaminase"/>
</dbReference>
<accession>Q0VNC2</accession>
<comment type="similarity">
    <text evidence="2">Belongs to the metallo-dependent hydrolases superfamily. Adenosine and AMP deaminases family.</text>
</comment>
<evidence type="ECO:0000256" key="3">
    <source>
        <dbReference type="ARBA" id="ARBA00012784"/>
    </source>
</evidence>
<protein>
    <recommendedName>
        <fullName evidence="3">adenosine deaminase</fullName>
        <ecNumber evidence="3">3.5.4.4</ecNumber>
    </recommendedName>
</protein>
<dbReference type="GO" id="GO:0006154">
    <property type="term" value="P:adenosine catabolic process"/>
    <property type="evidence" value="ECO:0007669"/>
    <property type="project" value="TreeGrafter"/>
</dbReference>
<evidence type="ECO:0000256" key="2">
    <source>
        <dbReference type="ARBA" id="ARBA00006676"/>
    </source>
</evidence>
<dbReference type="HOGENOM" id="CLU_039228_0_0_6"/>
<evidence type="ECO:0000256" key="6">
    <source>
        <dbReference type="ARBA" id="ARBA00022833"/>
    </source>
</evidence>
<dbReference type="eggNOG" id="COG1816">
    <property type="taxonomic scope" value="Bacteria"/>
</dbReference>
<dbReference type="GO" id="GO:0046103">
    <property type="term" value="P:inosine biosynthetic process"/>
    <property type="evidence" value="ECO:0007669"/>
    <property type="project" value="TreeGrafter"/>
</dbReference>
<dbReference type="PANTHER" id="PTHR11409:SF43">
    <property type="entry name" value="ADENOSINE DEAMINASE"/>
    <property type="match status" value="1"/>
</dbReference>
<keyword evidence="6" id="KW-0862">Zinc</keyword>
<dbReference type="GO" id="GO:0005829">
    <property type="term" value="C:cytosol"/>
    <property type="evidence" value="ECO:0007669"/>
    <property type="project" value="TreeGrafter"/>
</dbReference>
<sequence length="330" mass="36910">MLMNENEIKLLNKGELHVHLNGLVSTDVVRELLEENKSDLPSGFDLERDLNILQPTDSLASYLKPWQVLRLVPRSRACLGLIVESAFLNLKSQNVRFVEIRNSVIYLALLNNISVDRALSWLVSEIELACEKHKIIAGLILTVSRGDCAPEHLRSLLSAYENLGRPSTVVGLDLAGNENIESPIETGSLFLHAKDKYELKVTIHAGETGRVENITSAVYEFGADRIGHGTAASKSVEVMDLLKHRDICVEVCPISNKLTSAVNESQPHPVVDFIANEVPFVICSDNPSIHLSDLTKDYIEFYRETRSSQHLRDMYSHQKKYSFIKGLHGN</sequence>
<evidence type="ECO:0000256" key="5">
    <source>
        <dbReference type="ARBA" id="ARBA00022801"/>
    </source>
</evidence>
<evidence type="ECO:0000313" key="8">
    <source>
        <dbReference type="EMBL" id="CAL17326.1"/>
    </source>
</evidence>
<dbReference type="KEGG" id="abo:ABO_1878"/>
<dbReference type="Proteomes" id="UP000008871">
    <property type="component" value="Chromosome"/>
</dbReference>
<gene>
    <name evidence="8" type="ordered locus">ABO_1878</name>
</gene>
<keyword evidence="9" id="KW-1185">Reference proteome</keyword>
<proteinExistence type="inferred from homology"/>
<evidence type="ECO:0000256" key="1">
    <source>
        <dbReference type="ARBA" id="ARBA00001947"/>
    </source>
</evidence>
<dbReference type="InterPro" id="IPR032466">
    <property type="entry name" value="Metal_Hydrolase"/>
</dbReference>
<keyword evidence="4" id="KW-0479">Metal-binding</keyword>